<organism evidence="2 3">
    <name type="scientific">Geodia barretti</name>
    <name type="common">Barrett's horny sponge</name>
    <dbReference type="NCBI Taxonomy" id="519541"/>
    <lineage>
        <taxon>Eukaryota</taxon>
        <taxon>Metazoa</taxon>
        <taxon>Porifera</taxon>
        <taxon>Demospongiae</taxon>
        <taxon>Heteroscleromorpha</taxon>
        <taxon>Tetractinellida</taxon>
        <taxon>Astrophorina</taxon>
        <taxon>Geodiidae</taxon>
        <taxon>Geodia</taxon>
    </lineage>
</organism>
<protein>
    <submittedName>
        <fullName evidence="2">Uncharacterized protein</fullName>
    </submittedName>
</protein>
<reference evidence="2" key="1">
    <citation type="submission" date="2023-03" db="EMBL/GenBank/DDBJ databases">
        <authorList>
            <person name="Steffen K."/>
            <person name="Cardenas P."/>
        </authorList>
    </citation>
    <scope>NUCLEOTIDE SEQUENCE</scope>
</reference>
<keyword evidence="1" id="KW-0732">Signal</keyword>
<comment type="caution">
    <text evidence="2">The sequence shown here is derived from an EMBL/GenBank/DDBJ whole genome shotgun (WGS) entry which is preliminary data.</text>
</comment>
<proteinExistence type="predicted"/>
<dbReference type="Proteomes" id="UP001174909">
    <property type="component" value="Unassembled WGS sequence"/>
</dbReference>
<dbReference type="EMBL" id="CASHTH010002732">
    <property type="protein sequence ID" value="CAI8034445.1"/>
    <property type="molecule type" value="Genomic_DNA"/>
</dbReference>
<evidence type="ECO:0000313" key="2">
    <source>
        <dbReference type="EMBL" id="CAI8034445.1"/>
    </source>
</evidence>
<feature type="signal peptide" evidence="1">
    <location>
        <begin position="1"/>
        <end position="24"/>
    </location>
</feature>
<evidence type="ECO:0000256" key="1">
    <source>
        <dbReference type="SAM" id="SignalP"/>
    </source>
</evidence>
<accession>A0AA35SQK9</accession>
<evidence type="ECO:0000313" key="3">
    <source>
        <dbReference type="Proteomes" id="UP001174909"/>
    </source>
</evidence>
<gene>
    <name evidence="2" type="ORF">GBAR_LOCUS19389</name>
</gene>
<name>A0AA35SQK9_GEOBA</name>
<keyword evidence="3" id="KW-1185">Reference proteome</keyword>
<dbReference type="AlphaFoldDB" id="A0AA35SQK9"/>
<sequence length="136" mass="15002">MHYITTALATLAVALAIALRSVNAYGNGGLSADVCNTFGVYHEANRRPDTSKDVYLTLFGENGEPQNCFMPQRNYYGEFRFCSCLHISMNVISNFYFCGNGIIKNGVYLSNSETEFKLSHTRVSASSSVRGSYAQP</sequence>
<feature type="chain" id="PRO_5041371782" evidence="1">
    <location>
        <begin position="25"/>
        <end position="136"/>
    </location>
</feature>